<reference evidence="2" key="1">
    <citation type="submission" date="2021-05" db="EMBL/GenBank/DDBJ databases">
        <authorList>
            <person name="Alioto T."/>
            <person name="Alioto T."/>
            <person name="Gomez Garrido J."/>
        </authorList>
    </citation>
    <scope>NUCLEOTIDE SEQUENCE</scope>
</reference>
<dbReference type="AlphaFoldDB" id="A0A8D8QMF9"/>
<name>A0A8D8QMF9_9HEMI</name>
<evidence type="ECO:0000313" key="2">
    <source>
        <dbReference type="EMBL" id="CAG6634019.1"/>
    </source>
</evidence>
<proteinExistence type="predicted"/>
<organism evidence="2">
    <name type="scientific">Cacopsylla melanoneura</name>
    <dbReference type="NCBI Taxonomy" id="428564"/>
    <lineage>
        <taxon>Eukaryota</taxon>
        <taxon>Metazoa</taxon>
        <taxon>Ecdysozoa</taxon>
        <taxon>Arthropoda</taxon>
        <taxon>Hexapoda</taxon>
        <taxon>Insecta</taxon>
        <taxon>Pterygota</taxon>
        <taxon>Neoptera</taxon>
        <taxon>Paraneoptera</taxon>
        <taxon>Hemiptera</taxon>
        <taxon>Sternorrhyncha</taxon>
        <taxon>Psylloidea</taxon>
        <taxon>Psyllidae</taxon>
        <taxon>Psyllinae</taxon>
        <taxon>Cacopsylla</taxon>
    </lineage>
</organism>
<dbReference type="EMBL" id="HBUF01084754">
    <property type="protein sequence ID" value="CAG6634019.1"/>
    <property type="molecule type" value="Transcribed_RNA"/>
</dbReference>
<dbReference type="EMBL" id="HBUF01596046">
    <property type="protein sequence ID" value="CAG6774805.1"/>
    <property type="molecule type" value="Transcribed_RNA"/>
</dbReference>
<accession>A0A8D8QMF9</accession>
<sequence>MKWPRVQRSPGRESSPMLRSASFINTLSRETLPTCRVPPSDGWRSPRCPPSTRRFCARFWRRWKTCGHMRRCPERKKTGSQTHSTYSSTILFNLSRNIVASSLHTIDLPCNDWNNYSGHSACCPQ</sequence>
<dbReference type="EMBL" id="HBUF01596048">
    <property type="protein sequence ID" value="CAG6774809.1"/>
    <property type="molecule type" value="Transcribed_RNA"/>
</dbReference>
<protein>
    <submittedName>
        <fullName evidence="2">Uncharacterized protein</fullName>
    </submittedName>
</protein>
<dbReference type="EMBL" id="HBUF01596045">
    <property type="protein sequence ID" value="CAG6774803.1"/>
    <property type="molecule type" value="Transcribed_RNA"/>
</dbReference>
<feature type="region of interest" description="Disordered" evidence="1">
    <location>
        <begin position="1"/>
        <end position="20"/>
    </location>
</feature>
<evidence type="ECO:0000256" key="1">
    <source>
        <dbReference type="SAM" id="MobiDB-lite"/>
    </source>
</evidence>